<dbReference type="SUPFAM" id="SSF144000">
    <property type="entry name" value="Oxysterol-binding protein-like"/>
    <property type="match status" value="1"/>
</dbReference>
<dbReference type="EMBL" id="JABCYN010000025">
    <property type="protein sequence ID" value="KAF6011021.1"/>
    <property type="molecule type" value="Genomic_DNA"/>
</dbReference>
<dbReference type="AlphaFoldDB" id="A0A8H6BG48"/>
<sequence length="74" mass="9177">MENGLYDLAAEEKNRLEEKQRAVRKHREETGGVYRPSFFVEAKHPITKEPYWRYKQTYWEERRDGKLKHYKDIF</sequence>
<evidence type="ECO:0000256" key="1">
    <source>
        <dbReference type="ARBA" id="ARBA00008842"/>
    </source>
</evidence>
<accession>A0A8H6BG48</accession>
<gene>
    <name evidence="2" type="ORF">HII12_002614</name>
</gene>
<dbReference type="GO" id="GO:0008289">
    <property type="term" value="F:lipid binding"/>
    <property type="evidence" value="ECO:0007669"/>
    <property type="project" value="InterPro"/>
</dbReference>
<organism evidence="2 3">
    <name type="scientific">Dekkera bruxellensis</name>
    <name type="common">Brettanomyces custersii</name>
    <dbReference type="NCBI Taxonomy" id="5007"/>
    <lineage>
        <taxon>Eukaryota</taxon>
        <taxon>Fungi</taxon>
        <taxon>Dikarya</taxon>
        <taxon>Ascomycota</taxon>
        <taxon>Saccharomycotina</taxon>
        <taxon>Pichiomycetes</taxon>
        <taxon>Pichiales</taxon>
        <taxon>Pichiaceae</taxon>
        <taxon>Brettanomyces</taxon>
    </lineage>
</organism>
<comment type="caution">
    <text evidence="2">The sequence shown here is derived from an EMBL/GenBank/DDBJ whole genome shotgun (WGS) entry which is preliminary data.</text>
</comment>
<evidence type="ECO:0000313" key="2">
    <source>
        <dbReference type="EMBL" id="KAF6011021.1"/>
    </source>
</evidence>
<dbReference type="InterPro" id="IPR037239">
    <property type="entry name" value="OSBP_sf"/>
</dbReference>
<name>A0A8H6BG48_DEKBR</name>
<dbReference type="InterPro" id="IPR000648">
    <property type="entry name" value="Oxysterol-bd"/>
</dbReference>
<protein>
    <submittedName>
        <fullName evidence="2">Uncharacterized protein</fullName>
    </submittedName>
</protein>
<reference evidence="2 3" key="1">
    <citation type="journal article" date="2020" name="Appl. Microbiol. Biotechnol.">
        <title>Targeted gene deletion in Brettanomyces bruxellensis with an expression-free CRISPR-Cas9 system.</title>
        <authorList>
            <person name="Varela C."/>
            <person name="Bartel C."/>
            <person name="Onetto C."/>
            <person name="Borneman A."/>
        </authorList>
    </citation>
    <scope>NUCLEOTIDE SEQUENCE [LARGE SCALE GENOMIC DNA]</scope>
    <source>
        <strain evidence="2 3">AWRI1613</strain>
    </source>
</reference>
<dbReference type="Proteomes" id="UP000568158">
    <property type="component" value="Unassembled WGS sequence"/>
</dbReference>
<dbReference type="Pfam" id="PF01237">
    <property type="entry name" value="Oxysterol_BP"/>
    <property type="match status" value="1"/>
</dbReference>
<dbReference type="Gene3D" id="3.30.70.3490">
    <property type="match status" value="1"/>
</dbReference>
<proteinExistence type="inferred from homology"/>
<comment type="similarity">
    <text evidence="1">Belongs to the OSBP family.</text>
</comment>
<evidence type="ECO:0000313" key="3">
    <source>
        <dbReference type="Proteomes" id="UP000568158"/>
    </source>
</evidence>